<keyword evidence="4" id="KW-0808">Transferase</keyword>
<proteinExistence type="inferred from homology"/>
<protein>
    <submittedName>
        <fullName evidence="7">Teichoic acid biosynthesis protein F</fullName>
    </submittedName>
</protein>
<evidence type="ECO:0000256" key="2">
    <source>
        <dbReference type="ARBA" id="ARBA00010488"/>
    </source>
</evidence>
<dbReference type="Proteomes" id="UP000277896">
    <property type="component" value="Plasmid unnamed1"/>
</dbReference>
<evidence type="ECO:0000256" key="6">
    <source>
        <dbReference type="ARBA" id="ARBA00023136"/>
    </source>
</evidence>
<dbReference type="AlphaFoldDB" id="A0AAD0TRF0"/>
<dbReference type="SUPFAM" id="SSF53756">
    <property type="entry name" value="UDP-Glycosyltransferase/glycogen phosphorylase"/>
    <property type="match status" value="1"/>
</dbReference>
<dbReference type="InterPro" id="IPR043148">
    <property type="entry name" value="TagF_C"/>
</dbReference>
<dbReference type="RefSeq" id="WP_056988645.1">
    <property type="nucleotide sequence ID" value="NZ_BJZG01000071.1"/>
</dbReference>
<dbReference type="InterPro" id="IPR051612">
    <property type="entry name" value="Teichoic_Acid_Biosynth"/>
</dbReference>
<dbReference type="EMBL" id="CP032745">
    <property type="protein sequence ID" value="AYJ40227.1"/>
    <property type="molecule type" value="Genomic_DNA"/>
</dbReference>
<reference evidence="7 8" key="1">
    <citation type="submission" date="2018-10" db="EMBL/GenBank/DDBJ databases">
        <title>Genome seuquencing of Lactobacillus species.</title>
        <authorList>
            <person name="Baek C."/>
            <person name="Yi H."/>
        </authorList>
    </citation>
    <scope>NUCLEOTIDE SEQUENCE [LARGE SCALE GENOMIC DNA]</scope>
    <source>
        <strain evidence="7 8">DSM 10667</strain>
        <plasmid evidence="7 8">unnamed1</plasmid>
    </source>
</reference>
<dbReference type="PANTHER" id="PTHR37316:SF3">
    <property type="entry name" value="TEICHOIC ACID GLYCEROL-PHOSPHATE TRANSFERASE"/>
    <property type="match status" value="1"/>
</dbReference>
<keyword evidence="5" id="KW-0777">Teichoic acid biosynthesis</keyword>
<comment type="subcellular location">
    <subcellularLocation>
        <location evidence="1">Cell membrane</location>
        <topology evidence="1">Peripheral membrane protein</topology>
    </subcellularLocation>
</comment>
<dbReference type="Gene3D" id="3.40.50.12580">
    <property type="match status" value="1"/>
</dbReference>
<dbReference type="GO" id="GO:0005886">
    <property type="term" value="C:plasma membrane"/>
    <property type="evidence" value="ECO:0007669"/>
    <property type="project" value="UniProtKB-SubCell"/>
</dbReference>
<organism evidence="7 8">
    <name type="scientific">Lactiplantibacillus paraplantarum</name>
    <dbReference type="NCBI Taxonomy" id="60520"/>
    <lineage>
        <taxon>Bacteria</taxon>
        <taxon>Bacillati</taxon>
        <taxon>Bacillota</taxon>
        <taxon>Bacilli</taxon>
        <taxon>Lactobacillales</taxon>
        <taxon>Lactobacillaceae</taxon>
        <taxon>Lactiplantibacillus</taxon>
    </lineage>
</organism>
<keyword evidence="3" id="KW-1003">Cell membrane</keyword>
<evidence type="ECO:0000256" key="4">
    <source>
        <dbReference type="ARBA" id="ARBA00022679"/>
    </source>
</evidence>
<dbReference type="GO" id="GO:0019350">
    <property type="term" value="P:teichoic acid biosynthetic process"/>
    <property type="evidence" value="ECO:0007669"/>
    <property type="project" value="UniProtKB-KW"/>
</dbReference>
<accession>A0AAD0TRF0</accession>
<comment type="similarity">
    <text evidence="2">Belongs to the CDP-glycerol glycerophosphotransferase family.</text>
</comment>
<evidence type="ECO:0000313" key="7">
    <source>
        <dbReference type="EMBL" id="AYJ40227.1"/>
    </source>
</evidence>
<name>A0AAD0TRF0_9LACO</name>
<dbReference type="Gene3D" id="3.40.50.11820">
    <property type="match status" value="1"/>
</dbReference>
<keyword evidence="6" id="KW-0472">Membrane</keyword>
<dbReference type="InterPro" id="IPR007554">
    <property type="entry name" value="Glycerophosphate_synth"/>
</dbReference>
<sequence length="393" mass="46250">MKNLLKIKKLLLRNVMPLVFKLFPIRKQYLFSSYYGKYTDSPKNISEYLHEVDPNAKIYWICDIEMQTDIFPPYVIPVKINTIKSIYLLWTSKYLIDNCQKQIVYHIRKKQLYLQTWHGTPLKKIEFDARHKLPKHYLNYSRVDNQSITYLLVGNEYSENVYQTALRVSSSRYVRSGIPRNDVFFSDKAELVTSIRKQLNIDENCFVVLYAPTFRNSVYEKNDSKNGFTQIEQLNPNLLCEMFLKKFKRKCMVLTHFHPNVSKKIDSKFIFSKYGGKVQDVTNDYQTEDLLCVADLLITDYSSIFFDYALMEKPIILFTYDYLDYIQERGTYLNINELPITHATTAIEICKILEENSLDELSEKTRDLNSYVGNYECGKATDIAVNIITKNTQ</sequence>
<dbReference type="InterPro" id="IPR043149">
    <property type="entry name" value="TagF_N"/>
</dbReference>
<dbReference type="GO" id="GO:0047355">
    <property type="term" value="F:CDP-glycerol glycerophosphotransferase activity"/>
    <property type="evidence" value="ECO:0007669"/>
    <property type="project" value="InterPro"/>
</dbReference>
<evidence type="ECO:0000256" key="5">
    <source>
        <dbReference type="ARBA" id="ARBA00022944"/>
    </source>
</evidence>
<evidence type="ECO:0000313" key="8">
    <source>
        <dbReference type="Proteomes" id="UP000277896"/>
    </source>
</evidence>
<dbReference type="Pfam" id="PF04464">
    <property type="entry name" value="Glyphos_transf"/>
    <property type="match status" value="1"/>
</dbReference>
<evidence type="ECO:0000256" key="1">
    <source>
        <dbReference type="ARBA" id="ARBA00004202"/>
    </source>
</evidence>
<evidence type="ECO:0000256" key="3">
    <source>
        <dbReference type="ARBA" id="ARBA00022475"/>
    </source>
</evidence>
<geneLocation type="plasmid" evidence="7 8">
    <name>unnamed1</name>
</geneLocation>
<keyword evidence="7" id="KW-0614">Plasmid</keyword>
<dbReference type="PANTHER" id="PTHR37316">
    <property type="entry name" value="TEICHOIC ACID GLYCEROL-PHOSPHATE PRIMASE"/>
    <property type="match status" value="1"/>
</dbReference>
<gene>
    <name evidence="7" type="ORF">LP667_15630</name>
</gene>